<feature type="non-terminal residue" evidence="2">
    <location>
        <position position="126"/>
    </location>
</feature>
<dbReference type="Proteomes" id="UP001189429">
    <property type="component" value="Unassembled WGS sequence"/>
</dbReference>
<protein>
    <submittedName>
        <fullName evidence="2">Uncharacterized protein</fullName>
    </submittedName>
</protein>
<name>A0ABN9R7K0_9DINO</name>
<gene>
    <name evidence="2" type="ORF">PCOR1329_LOCUS18349</name>
</gene>
<reference evidence="2" key="1">
    <citation type="submission" date="2023-10" db="EMBL/GenBank/DDBJ databases">
        <authorList>
            <person name="Chen Y."/>
            <person name="Shah S."/>
            <person name="Dougan E. K."/>
            <person name="Thang M."/>
            <person name="Chan C."/>
        </authorList>
    </citation>
    <scope>NUCLEOTIDE SEQUENCE [LARGE SCALE GENOMIC DNA]</scope>
</reference>
<dbReference type="EMBL" id="CAUYUJ010005763">
    <property type="protein sequence ID" value="CAK0814855.1"/>
    <property type="molecule type" value="Genomic_DNA"/>
</dbReference>
<organism evidence="2 3">
    <name type="scientific">Prorocentrum cordatum</name>
    <dbReference type="NCBI Taxonomy" id="2364126"/>
    <lineage>
        <taxon>Eukaryota</taxon>
        <taxon>Sar</taxon>
        <taxon>Alveolata</taxon>
        <taxon>Dinophyceae</taxon>
        <taxon>Prorocentrales</taxon>
        <taxon>Prorocentraceae</taxon>
        <taxon>Prorocentrum</taxon>
    </lineage>
</organism>
<proteinExistence type="predicted"/>
<evidence type="ECO:0000313" key="2">
    <source>
        <dbReference type="EMBL" id="CAK0814855.1"/>
    </source>
</evidence>
<evidence type="ECO:0000256" key="1">
    <source>
        <dbReference type="SAM" id="MobiDB-lite"/>
    </source>
</evidence>
<accession>A0ABN9R7K0</accession>
<feature type="region of interest" description="Disordered" evidence="1">
    <location>
        <begin position="1"/>
        <end position="126"/>
    </location>
</feature>
<feature type="compositionally biased region" description="Basic residues" evidence="1">
    <location>
        <begin position="33"/>
        <end position="49"/>
    </location>
</feature>
<feature type="non-terminal residue" evidence="2">
    <location>
        <position position="1"/>
    </location>
</feature>
<comment type="caution">
    <text evidence="2">The sequence shown here is derived from an EMBL/GenBank/DDBJ whole genome shotgun (WGS) entry which is preliminary data.</text>
</comment>
<evidence type="ECO:0000313" key="3">
    <source>
        <dbReference type="Proteomes" id="UP001189429"/>
    </source>
</evidence>
<keyword evidence="3" id="KW-1185">Reference proteome</keyword>
<sequence length="126" mass="13368">RIRRQRLAPRLTDAPQPECPAVADAQPQPAGRQGRRRGLGGRARRRSRQHPALQGRRQPRGSGGRRSWAVGWSPSRRGVRVGRQAAWGAGLEGRPQTAGSAGLPAEGADEVQHLGTAPGTGGLPAR</sequence>